<dbReference type="PANTHER" id="PTHR43698:SF1">
    <property type="entry name" value="BLL4564 PROTEIN"/>
    <property type="match status" value="1"/>
</dbReference>
<dbReference type="EMBL" id="SLXD01000003">
    <property type="protein sequence ID" value="TCP04045.1"/>
    <property type="molecule type" value="Genomic_DNA"/>
</dbReference>
<dbReference type="SUPFAM" id="SSF51182">
    <property type="entry name" value="RmlC-like cupins"/>
    <property type="match status" value="1"/>
</dbReference>
<dbReference type="Gene3D" id="2.60.120.10">
    <property type="entry name" value="Jelly Rolls"/>
    <property type="match status" value="1"/>
</dbReference>
<dbReference type="CDD" id="cd02233">
    <property type="entry name" value="cupin_HNL-like"/>
    <property type="match status" value="1"/>
</dbReference>
<dbReference type="RefSeq" id="WP_132645565.1">
    <property type="nucleotide sequence ID" value="NZ_CP181386.1"/>
</dbReference>
<dbReference type="PROSITE" id="PS51257">
    <property type="entry name" value="PROKAR_LIPOPROTEIN"/>
    <property type="match status" value="1"/>
</dbReference>
<evidence type="ECO:0000259" key="1">
    <source>
        <dbReference type="Pfam" id="PF07883"/>
    </source>
</evidence>
<dbReference type="GeneID" id="99684388"/>
<protein>
    <submittedName>
        <fullName evidence="2">Quercetin dioxygenase-like cupin family protein</fullName>
    </submittedName>
</protein>
<dbReference type="InterPro" id="IPR011051">
    <property type="entry name" value="RmlC_Cupin_sf"/>
</dbReference>
<dbReference type="InterPro" id="IPR047263">
    <property type="entry name" value="HNL-like_cupin"/>
</dbReference>
<dbReference type="InterPro" id="IPR013096">
    <property type="entry name" value="Cupin_2"/>
</dbReference>
<feature type="domain" description="Cupin type-2" evidence="1">
    <location>
        <begin position="74"/>
        <end position="130"/>
    </location>
</feature>
<dbReference type="GO" id="GO:0051213">
    <property type="term" value="F:dioxygenase activity"/>
    <property type="evidence" value="ECO:0007669"/>
    <property type="project" value="UniProtKB-KW"/>
</dbReference>
<reference evidence="2 3" key="1">
    <citation type="submission" date="2019-03" db="EMBL/GenBank/DDBJ databases">
        <title>Genomic Encyclopedia of Type Strains, Phase IV (KMG-IV): sequencing the most valuable type-strain genomes for metagenomic binning, comparative biology and taxonomic classification.</title>
        <authorList>
            <person name="Goeker M."/>
        </authorList>
    </citation>
    <scope>NUCLEOTIDE SEQUENCE [LARGE SCALE GENOMIC DNA]</scope>
    <source>
        <strain evidence="2 3">DSM 1709</strain>
    </source>
</reference>
<keyword evidence="2" id="KW-0223">Dioxygenase</keyword>
<dbReference type="Pfam" id="PF07883">
    <property type="entry name" value="Cupin_2"/>
    <property type="match status" value="1"/>
</dbReference>
<dbReference type="PANTHER" id="PTHR43698">
    <property type="entry name" value="RIBD C-TERMINAL DOMAIN CONTAINING PROTEIN"/>
    <property type="match status" value="1"/>
</dbReference>
<organism evidence="2 3">
    <name type="scientific">Rubrivivax gelatinosus</name>
    <name type="common">Rhodocyclus gelatinosus</name>
    <name type="synonym">Rhodopseudomonas gelatinosa</name>
    <dbReference type="NCBI Taxonomy" id="28068"/>
    <lineage>
        <taxon>Bacteria</taxon>
        <taxon>Pseudomonadati</taxon>
        <taxon>Pseudomonadota</taxon>
        <taxon>Betaproteobacteria</taxon>
        <taxon>Burkholderiales</taxon>
        <taxon>Sphaerotilaceae</taxon>
        <taxon>Rubrivivax</taxon>
    </lineage>
</organism>
<name>A0A4R2MFL3_RUBGE</name>
<dbReference type="AlphaFoldDB" id="A0A4R2MFL3"/>
<accession>A0A4R2MFL3</accession>
<evidence type="ECO:0000313" key="3">
    <source>
        <dbReference type="Proteomes" id="UP000295106"/>
    </source>
</evidence>
<dbReference type="InterPro" id="IPR014710">
    <property type="entry name" value="RmlC-like_jellyroll"/>
</dbReference>
<comment type="caution">
    <text evidence="2">The sequence shown here is derived from an EMBL/GenBank/DDBJ whole genome shotgun (WGS) entry which is preliminary data.</text>
</comment>
<sequence length="163" mass="16760">MKPDSSNAVAAALLTAAACLGPEACVAREPELVITRVGSTPSAVGAEPANFSGRVRVDMLHLPVAPGRASAASVSFEAGARTVWHTHPLGQTLVVTSGLGRVQRAGGPVETIRPGDVVWIPPGVKHWHGASPTVAMTHLAITEALDGQAVVWFEPVVDTPATP</sequence>
<gene>
    <name evidence="2" type="ORF">EV684_103294</name>
</gene>
<evidence type="ECO:0000313" key="2">
    <source>
        <dbReference type="EMBL" id="TCP04045.1"/>
    </source>
</evidence>
<dbReference type="Proteomes" id="UP000295106">
    <property type="component" value="Unassembled WGS sequence"/>
</dbReference>
<keyword evidence="2" id="KW-0560">Oxidoreductase</keyword>
<proteinExistence type="predicted"/>
<dbReference type="OrthoDB" id="9802489at2"/>